<accession>A0A7Y9TEY1</accession>
<dbReference type="EMBL" id="JACCCW010000001">
    <property type="protein sequence ID" value="NYF77724.1"/>
    <property type="molecule type" value="Genomic_DNA"/>
</dbReference>
<sequence length="83" mass="9378">MHYPRYPAVFLFPKNWLDASARTFYSSPIDTRLARSANPVAVPQRTSRAVRSSQSPNNLTRDIHIALSVFPDGGQITHWKKPA</sequence>
<keyword evidence="2" id="KW-1185">Reference proteome</keyword>
<gene>
    <name evidence="1" type="ORF">HDF17_000011</name>
</gene>
<dbReference type="Proteomes" id="UP000589520">
    <property type="component" value="Unassembled WGS sequence"/>
</dbReference>
<dbReference type="AlphaFoldDB" id="A0A7Y9TEY1"/>
<evidence type="ECO:0000313" key="1">
    <source>
        <dbReference type="EMBL" id="NYF77724.1"/>
    </source>
</evidence>
<name>A0A7Y9TEY1_9BACT</name>
<proteinExistence type="predicted"/>
<comment type="caution">
    <text evidence="1">The sequence shown here is derived from an EMBL/GenBank/DDBJ whole genome shotgun (WGS) entry which is preliminary data.</text>
</comment>
<organism evidence="1 2">
    <name type="scientific">Granulicella arctica</name>
    <dbReference type="NCBI Taxonomy" id="940613"/>
    <lineage>
        <taxon>Bacteria</taxon>
        <taxon>Pseudomonadati</taxon>
        <taxon>Acidobacteriota</taxon>
        <taxon>Terriglobia</taxon>
        <taxon>Terriglobales</taxon>
        <taxon>Acidobacteriaceae</taxon>
        <taxon>Granulicella</taxon>
    </lineage>
</organism>
<reference evidence="1 2" key="1">
    <citation type="submission" date="2020-07" db="EMBL/GenBank/DDBJ databases">
        <title>Genomic Encyclopedia of Type Strains, Phase IV (KMG-V): Genome sequencing to study the core and pangenomes of soil and plant-associated prokaryotes.</title>
        <authorList>
            <person name="Whitman W."/>
        </authorList>
    </citation>
    <scope>NUCLEOTIDE SEQUENCE [LARGE SCALE GENOMIC DNA]</scope>
    <source>
        <strain evidence="1 2">X4EP2</strain>
    </source>
</reference>
<evidence type="ECO:0000313" key="2">
    <source>
        <dbReference type="Proteomes" id="UP000589520"/>
    </source>
</evidence>
<protein>
    <submittedName>
        <fullName evidence="1">Uncharacterized protein</fullName>
    </submittedName>
</protein>